<dbReference type="Gene3D" id="3.40.50.720">
    <property type="entry name" value="NAD(P)-binding Rossmann-like Domain"/>
    <property type="match status" value="1"/>
</dbReference>
<dbReference type="InterPro" id="IPR002347">
    <property type="entry name" value="SDR_fam"/>
</dbReference>
<comment type="similarity">
    <text evidence="1">Belongs to the short-chain dehydrogenases/reductases (SDR) family.</text>
</comment>
<proteinExistence type="inferred from homology"/>
<dbReference type="InterPro" id="IPR036291">
    <property type="entry name" value="NAD(P)-bd_dom_sf"/>
</dbReference>
<reference evidence="3 4" key="1">
    <citation type="submission" date="2020-04" db="EMBL/GenBank/DDBJ databases">
        <authorList>
            <person name="De Canck E."/>
        </authorList>
    </citation>
    <scope>NUCLEOTIDE SEQUENCE [LARGE SCALE GENOMIC DNA]</scope>
    <source>
        <strain evidence="3 4">LMG 9964</strain>
    </source>
</reference>
<name>A0A6J5KES8_9BURK</name>
<dbReference type="AlphaFoldDB" id="A0A6J5KES8"/>
<dbReference type="GeneID" id="27801734"/>
<evidence type="ECO:0000256" key="1">
    <source>
        <dbReference type="ARBA" id="ARBA00006484"/>
    </source>
</evidence>
<dbReference type="GO" id="GO:0047936">
    <property type="term" value="F:glucose 1-dehydrogenase [NAD(P)+] activity"/>
    <property type="evidence" value="ECO:0007669"/>
    <property type="project" value="UniProtKB-EC"/>
</dbReference>
<dbReference type="PRINTS" id="PR00081">
    <property type="entry name" value="GDHRDH"/>
</dbReference>
<dbReference type="EMBL" id="CADILN010000010">
    <property type="protein sequence ID" value="CAB4051872.1"/>
    <property type="molecule type" value="Genomic_DNA"/>
</dbReference>
<dbReference type="RefSeq" id="WP_015004651.1">
    <property type="nucleotide sequence ID" value="NZ_CADILN010000010.1"/>
</dbReference>
<dbReference type="FunFam" id="3.40.50.720:FF:000084">
    <property type="entry name" value="Short-chain dehydrogenase reductase"/>
    <property type="match status" value="1"/>
</dbReference>
<accession>A0A6J5KES8</accession>
<gene>
    <name evidence="3" type="primary">ycdF_2</name>
    <name evidence="3" type="ORF">LMG9964_05552</name>
</gene>
<dbReference type="PANTHER" id="PTHR43639">
    <property type="entry name" value="OXIDOREDUCTASE, SHORT-CHAIN DEHYDROGENASE/REDUCTASE FAMILY (AFU_ORTHOLOGUE AFUA_5G02870)"/>
    <property type="match status" value="1"/>
</dbReference>
<dbReference type="PRINTS" id="PR00080">
    <property type="entry name" value="SDRFAMILY"/>
</dbReference>
<dbReference type="Pfam" id="PF13561">
    <property type="entry name" value="adh_short_C2"/>
    <property type="match status" value="1"/>
</dbReference>
<dbReference type="SUPFAM" id="SSF51735">
    <property type="entry name" value="NAD(P)-binding Rossmann-fold domains"/>
    <property type="match status" value="1"/>
</dbReference>
<protein>
    <submittedName>
        <fullName evidence="3">Glucose 1-dehydrogenase 2</fullName>
        <ecNumber evidence="3">1.1.1.47</ecNumber>
    </submittedName>
</protein>
<dbReference type="CDD" id="cd05233">
    <property type="entry name" value="SDR_c"/>
    <property type="match status" value="1"/>
</dbReference>
<evidence type="ECO:0000256" key="2">
    <source>
        <dbReference type="ARBA" id="ARBA00023002"/>
    </source>
</evidence>
<evidence type="ECO:0000313" key="4">
    <source>
        <dbReference type="Proteomes" id="UP000494102"/>
    </source>
</evidence>
<evidence type="ECO:0000313" key="3">
    <source>
        <dbReference type="EMBL" id="CAB4051872.1"/>
    </source>
</evidence>
<organism evidence="3 4">
    <name type="scientific">Paraburkholderia phenoliruptrix</name>
    <dbReference type="NCBI Taxonomy" id="252970"/>
    <lineage>
        <taxon>Bacteria</taxon>
        <taxon>Pseudomonadati</taxon>
        <taxon>Pseudomonadota</taxon>
        <taxon>Betaproteobacteria</taxon>
        <taxon>Burkholderiales</taxon>
        <taxon>Burkholderiaceae</taxon>
        <taxon>Paraburkholderia</taxon>
    </lineage>
</organism>
<sequence>MVQEIIVSTVGNYGKLSGLVAVVSGGSRGIGRAICLELAREGASVVVLANQDLHGAATVVREIEELGAQGLALRTDITLQNATDDVISTAVERFGKIDILVNNAGGGGIGKPLELLTGEEWDKPFLINTKGTFLMSAAAVRHMKTRKRGVIINMAGASAHRSFPRRGAFGPSKAAILNFTQQASLEWAPYGVRVNAVSPGPIREPETGWQEREPGLAREVAMLPLRRAGTSHEIARAVVYLASDDAAYITGHSLVIDGGGVNTWYLSQTLREAQS</sequence>
<dbReference type="PANTHER" id="PTHR43639:SF1">
    <property type="entry name" value="SHORT-CHAIN DEHYDROGENASE_REDUCTASE FAMILY PROTEIN"/>
    <property type="match status" value="1"/>
</dbReference>
<dbReference type="Proteomes" id="UP000494102">
    <property type="component" value="Unassembled WGS sequence"/>
</dbReference>
<dbReference type="EC" id="1.1.1.47" evidence="3"/>
<keyword evidence="2 3" id="KW-0560">Oxidoreductase</keyword>